<dbReference type="AlphaFoldDB" id="T0FJI2"/>
<dbReference type="GeneID" id="23203615"/>
<dbReference type="EMBL" id="AKWY02000034">
    <property type="protein sequence ID" value="EQA69735.1"/>
    <property type="molecule type" value="Genomic_DNA"/>
</dbReference>
<protein>
    <submittedName>
        <fullName evidence="1">Uncharacterized protein</fullName>
    </submittedName>
</protein>
<evidence type="ECO:0000313" key="2">
    <source>
        <dbReference type="Proteomes" id="UP000015442"/>
    </source>
</evidence>
<gene>
    <name evidence="1" type="ORF">LEP1GSC059_1895</name>
</gene>
<accession>T0FJI2</accession>
<organism evidence="1 2">
    <name type="scientific">Leptospira noguchii serovar Panama str. CZ214</name>
    <dbReference type="NCBI Taxonomy" id="1001595"/>
    <lineage>
        <taxon>Bacteria</taxon>
        <taxon>Pseudomonadati</taxon>
        <taxon>Spirochaetota</taxon>
        <taxon>Spirochaetia</taxon>
        <taxon>Leptospirales</taxon>
        <taxon>Leptospiraceae</taxon>
        <taxon>Leptospira</taxon>
    </lineage>
</organism>
<dbReference type="RefSeq" id="WP_020981216.1">
    <property type="nucleotide sequence ID" value="NZ_AKWY02000034.1"/>
</dbReference>
<proteinExistence type="predicted"/>
<name>T0FJI2_9LEPT</name>
<evidence type="ECO:0000313" key="1">
    <source>
        <dbReference type="EMBL" id="EQA69735.1"/>
    </source>
</evidence>
<reference evidence="1 2" key="1">
    <citation type="submission" date="2013-05" db="EMBL/GenBank/DDBJ databases">
        <authorList>
            <person name="Harkins D.M."/>
            <person name="Durkin A.S."/>
            <person name="Brinkac L.M."/>
            <person name="Haft D.H."/>
            <person name="Selengut J.D."/>
            <person name="Sanka R."/>
            <person name="DePew J."/>
            <person name="Purushe J."/>
            <person name="Hartskeerl R.A."/>
            <person name="Ahmed A."/>
            <person name="van der Linden H."/>
            <person name="Goris M.G.A."/>
            <person name="Vinetz J.M."/>
            <person name="Sutton G.G."/>
            <person name="Nierman W.C."/>
            <person name="Fouts D.E."/>
        </authorList>
    </citation>
    <scope>NUCLEOTIDE SEQUENCE [LARGE SCALE GENOMIC DNA]</scope>
    <source>
        <strain evidence="1 2">CZ214</strain>
    </source>
</reference>
<comment type="caution">
    <text evidence="1">The sequence shown here is derived from an EMBL/GenBank/DDBJ whole genome shotgun (WGS) entry which is preliminary data.</text>
</comment>
<dbReference type="Proteomes" id="UP000015442">
    <property type="component" value="Unassembled WGS sequence"/>
</dbReference>
<sequence length="530" mass="62457">MDNYENAKKEYDNYIYLCNQLFKKDSSWWFTPSSSRERFGTDVQDRYVGIIKNLKGFEKKKLSESKTFYHNVHSGKLAIYKEFLNFVRLALILLYHSIRNIWFVALISRKDFDFAFIRPLHPLKANFDINNVFDHYFGELPSVLIGYNAKVAILGPADPGIVWKSNICNRENLEIANLFKYFSFGSYLKWIINVIYEYFNELKLPSSYSPYTEILSQLILREFRESFLKRIWSFAYYLSFTNFLKLNKKTFVIHTYENNSWERAIDRACQENSSKVKKNVGFIHCSILESHRKYALFRDEWHLKPSPEEIIVTGPNARDILLKHDGYERSTIKVGYDLRGPNLLNIKNRNGQNEKINSILILLEGLNTMPKLLELAMTTILNTSDKQVYVRCHPVYPISNSSFTSVRKHPLFQKVIVSENRSLEEDLLQADLVIYKGSTSALYAGFMGIPLLRFKDDWWFSDDPLKYCSALKKEFYDSNSLLDGISFFEKMNPQEYVSQKEMLREYIYQYMMPYKTEELRKFAVNYLLSG</sequence>